<keyword evidence="4 6" id="KW-1133">Transmembrane helix</keyword>
<dbReference type="Pfam" id="PF03348">
    <property type="entry name" value="Serinc"/>
    <property type="match status" value="1"/>
</dbReference>
<sequence length="118" mass="12645">MDGNIFPASVISLYCTYHCYSSLASKPRDYKCNGLHHPKVVSTSTLIVGLLTIVLSIVYSVVRAGSSTTLPFPPSSPRAGRSKLITSLASMYSVMLLTSWFTSVGESGKLGHPFGSEL</sequence>
<organism evidence="7 8">
    <name type="scientific">Solanum verrucosum</name>
    <dbReference type="NCBI Taxonomy" id="315347"/>
    <lineage>
        <taxon>Eukaryota</taxon>
        <taxon>Viridiplantae</taxon>
        <taxon>Streptophyta</taxon>
        <taxon>Embryophyta</taxon>
        <taxon>Tracheophyta</taxon>
        <taxon>Spermatophyta</taxon>
        <taxon>Magnoliopsida</taxon>
        <taxon>eudicotyledons</taxon>
        <taxon>Gunneridae</taxon>
        <taxon>Pentapetalae</taxon>
        <taxon>asterids</taxon>
        <taxon>lamiids</taxon>
        <taxon>Solanales</taxon>
        <taxon>Solanaceae</taxon>
        <taxon>Solanoideae</taxon>
        <taxon>Solaneae</taxon>
        <taxon>Solanum</taxon>
    </lineage>
</organism>
<keyword evidence="3 6" id="KW-0812">Transmembrane</keyword>
<evidence type="ECO:0000256" key="5">
    <source>
        <dbReference type="ARBA" id="ARBA00023136"/>
    </source>
</evidence>
<dbReference type="EMBL" id="CP133612">
    <property type="protein sequence ID" value="WMV10064.1"/>
    <property type="molecule type" value="Genomic_DNA"/>
</dbReference>
<evidence type="ECO:0000313" key="7">
    <source>
        <dbReference type="EMBL" id="WMV10064.1"/>
    </source>
</evidence>
<feature type="transmembrane region" description="Helical" evidence="6">
    <location>
        <begin position="40"/>
        <end position="62"/>
    </location>
</feature>
<evidence type="ECO:0000256" key="1">
    <source>
        <dbReference type="ARBA" id="ARBA00004141"/>
    </source>
</evidence>
<protein>
    <submittedName>
        <fullName evidence="7">Uncharacterized protein</fullName>
    </submittedName>
</protein>
<reference evidence="7" key="1">
    <citation type="submission" date="2023-08" db="EMBL/GenBank/DDBJ databases">
        <title>A de novo genome assembly of Solanum verrucosum Schlechtendal, a Mexican diploid species geographically isolated from the other diploid A-genome species in potato relatives.</title>
        <authorList>
            <person name="Hosaka K."/>
        </authorList>
    </citation>
    <scope>NUCLEOTIDE SEQUENCE</scope>
    <source>
        <tissue evidence="7">Young leaves</tissue>
    </source>
</reference>
<dbReference type="AlphaFoldDB" id="A0AAF0PS21"/>
<evidence type="ECO:0000256" key="2">
    <source>
        <dbReference type="ARBA" id="ARBA00006665"/>
    </source>
</evidence>
<keyword evidence="8" id="KW-1185">Reference proteome</keyword>
<feature type="transmembrane region" description="Helical" evidence="6">
    <location>
        <begin position="83"/>
        <end position="101"/>
    </location>
</feature>
<keyword evidence="5 6" id="KW-0472">Membrane</keyword>
<dbReference type="PANTHER" id="PTHR10383">
    <property type="entry name" value="SERINE INCORPORATOR"/>
    <property type="match status" value="1"/>
</dbReference>
<evidence type="ECO:0000256" key="3">
    <source>
        <dbReference type="ARBA" id="ARBA00022692"/>
    </source>
</evidence>
<proteinExistence type="inferred from homology"/>
<dbReference type="PANTHER" id="PTHR10383:SF54">
    <property type="entry name" value="SERINC-DOMAIN CONTAINING SERINE AND SPHINGOLIPID BIOSYNTHESIS PROTEIN"/>
    <property type="match status" value="1"/>
</dbReference>
<accession>A0AAF0PS21</accession>
<evidence type="ECO:0000256" key="6">
    <source>
        <dbReference type="SAM" id="Phobius"/>
    </source>
</evidence>
<gene>
    <name evidence="7" type="ORF">MTR67_003449</name>
</gene>
<comment type="subcellular location">
    <subcellularLocation>
        <location evidence="1">Membrane</location>
        <topology evidence="1">Multi-pass membrane protein</topology>
    </subcellularLocation>
</comment>
<dbReference type="InterPro" id="IPR005016">
    <property type="entry name" value="TDE1/TMS"/>
</dbReference>
<dbReference type="GO" id="GO:0016020">
    <property type="term" value="C:membrane"/>
    <property type="evidence" value="ECO:0007669"/>
    <property type="project" value="UniProtKB-SubCell"/>
</dbReference>
<name>A0AAF0PS21_SOLVR</name>
<comment type="similarity">
    <text evidence="2">Belongs to the TDE1 family.</text>
</comment>
<dbReference type="Proteomes" id="UP001234989">
    <property type="component" value="Chromosome 1"/>
</dbReference>
<evidence type="ECO:0000313" key="8">
    <source>
        <dbReference type="Proteomes" id="UP001234989"/>
    </source>
</evidence>
<evidence type="ECO:0000256" key="4">
    <source>
        <dbReference type="ARBA" id="ARBA00022989"/>
    </source>
</evidence>